<gene>
    <name evidence="1" type="ORF">CU320_01680</name>
</gene>
<reference evidence="1 2" key="1">
    <citation type="submission" date="2017-11" db="EMBL/GenBank/DDBJ databases">
        <authorList>
            <person name="Han C.G."/>
        </authorList>
    </citation>
    <scope>NUCLEOTIDE SEQUENCE [LARGE SCALE GENOMIC DNA]</scope>
    <source>
        <strain evidence="1 2">ANC 5347</strain>
    </source>
</reference>
<dbReference type="EMBL" id="PGOZ01000001">
    <property type="protein sequence ID" value="PJI34071.1"/>
    <property type="molecule type" value="Genomic_DNA"/>
</dbReference>
<dbReference type="Proteomes" id="UP000242351">
    <property type="component" value="Unassembled WGS sequence"/>
</dbReference>
<comment type="caution">
    <text evidence="1">The sequence shown here is derived from an EMBL/GenBank/DDBJ whole genome shotgun (WGS) entry which is preliminary data.</text>
</comment>
<dbReference type="AlphaFoldDB" id="A0A2H9UQU8"/>
<sequence>MKKVLGISFIACALTACGGGSDGDSYHGVDGGGKDPVVNAETLGVYTGTTNQGQDVVGLVDKNKKFWFLYTPPYRSGVTGFITGNFTVSGNTVKATNGKDFYFGGSTVYDTTLNGTVDAKKSLNGTISYSSSNQVSFNTVYDAQANNTNADLSTIAGTYSGTSAIVQGIEGAGLTISNTGVVLGTGQSGCNYSGTAVAVPDAPYYSINLVFGGSPCYLARQEVKGVAYYDLANKTLYAVAETSSRQNAVLYLGVKR</sequence>
<dbReference type="PROSITE" id="PS51257">
    <property type="entry name" value="PROKAR_LIPOPROTEIN"/>
    <property type="match status" value="1"/>
</dbReference>
<dbReference type="RefSeq" id="WP_100357086.1">
    <property type="nucleotide sequence ID" value="NZ_PGOZ01000001.1"/>
</dbReference>
<reference evidence="1 2" key="2">
    <citation type="submission" date="2017-12" db="EMBL/GenBank/DDBJ databases">
        <title>Revising the taxonomy of the Acinetobacter lwoffii group: the description of Acinetobacter pseudolwoffii sp. nov. and emended description of Acinetobacter lwoffii.</title>
        <authorList>
            <person name="Nemec A."/>
        </authorList>
    </citation>
    <scope>NUCLEOTIDE SEQUENCE [LARGE SCALE GENOMIC DNA]</scope>
    <source>
        <strain evidence="1 2">ANC 5347</strain>
    </source>
</reference>
<accession>A0A2H9UQU8</accession>
<evidence type="ECO:0000313" key="2">
    <source>
        <dbReference type="Proteomes" id="UP000242351"/>
    </source>
</evidence>
<evidence type="ECO:0008006" key="3">
    <source>
        <dbReference type="Google" id="ProtNLM"/>
    </source>
</evidence>
<evidence type="ECO:0000313" key="1">
    <source>
        <dbReference type="EMBL" id="PJI34071.1"/>
    </source>
</evidence>
<protein>
    <recommendedName>
        <fullName evidence="3">Lipoprotein</fullName>
    </recommendedName>
</protein>
<organism evidence="1 2">
    <name type="scientific">Acinetobacter pseudolwoffii</name>
    <dbReference type="NCBI Taxonomy" id="2053287"/>
    <lineage>
        <taxon>Bacteria</taxon>
        <taxon>Pseudomonadati</taxon>
        <taxon>Pseudomonadota</taxon>
        <taxon>Gammaproteobacteria</taxon>
        <taxon>Moraxellales</taxon>
        <taxon>Moraxellaceae</taxon>
        <taxon>Acinetobacter</taxon>
    </lineage>
</organism>
<proteinExistence type="predicted"/>
<name>A0A2H9UQU8_9GAMM</name>